<dbReference type="Proteomes" id="UP000668214">
    <property type="component" value="Unassembled WGS sequence"/>
</dbReference>
<feature type="non-terminal residue" evidence="2">
    <location>
        <position position="1"/>
    </location>
</feature>
<dbReference type="InterPro" id="IPR039537">
    <property type="entry name" value="Retrotran_Ty1/copia-like"/>
</dbReference>
<accession>A0A836JRI7</accession>
<evidence type="ECO:0000313" key="2">
    <source>
        <dbReference type="EMBL" id="KAG5323078.1"/>
    </source>
</evidence>
<dbReference type="Pfam" id="PF13976">
    <property type="entry name" value="gag_pre-integrs"/>
    <property type="match status" value="1"/>
</dbReference>
<name>A0A836JRI7_9HYME</name>
<dbReference type="InterPro" id="IPR025724">
    <property type="entry name" value="GAG-pre-integrase_dom"/>
</dbReference>
<gene>
    <name evidence="2" type="primary">Polx_0</name>
    <name evidence="2" type="ORF">G6Z78_0012838</name>
</gene>
<organism evidence="2 3">
    <name type="scientific">Pseudoatta argentina</name>
    <dbReference type="NCBI Taxonomy" id="621737"/>
    <lineage>
        <taxon>Eukaryota</taxon>
        <taxon>Metazoa</taxon>
        <taxon>Ecdysozoa</taxon>
        <taxon>Arthropoda</taxon>
        <taxon>Hexapoda</taxon>
        <taxon>Insecta</taxon>
        <taxon>Pterygota</taxon>
        <taxon>Neoptera</taxon>
        <taxon>Endopterygota</taxon>
        <taxon>Hymenoptera</taxon>
        <taxon>Apocrita</taxon>
        <taxon>Aculeata</taxon>
        <taxon>Formicoidea</taxon>
        <taxon>Formicidae</taxon>
        <taxon>Myrmicinae</taxon>
        <taxon>Pseudoatta</taxon>
    </lineage>
</organism>
<protein>
    <submittedName>
        <fullName evidence="2">POLX protein</fullName>
    </submittedName>
</protein>
<reference evidence="2" key="1">
    <citation type="submission" date="2020-02" db="EMBL/GenBank/DDBJ databases">
        <title>Relaxed selection underlies rapid genomic changes in the transitions from sociality to social parasitism in ants.</title>
        <authorList>
            <person name="Bi X."/>
        </authorList>
    </citation>
    <scope>NUCLEOTIDE SEQUENCE</scope>
    <source>
        <strain evidence="2">BGI-DK2014c</strain>
        <tissue evidence="2">Whole body</tissue>
    </source>
</reference>
<dbReference type="PANTHER" id="PTHR42648">
    <property type="entry name" value="TRANSPOSASE, PUTATIVE-RELATED"/>
    <property type="match status" value="1"/>
</dbReference>
<evidence type="ECO:0000259" key="1">
    <source>
        <dbReference type="Pfam" id="PF13976"/>
    </source>
</evidence>
<comment type="caution">
    <text evidence="2">The sequence shown here is derived from an EMBL/GenBank/DDBJ whole genome shotgun (WGS) entry which is preliminary data.</text>
</comment>
<feature type="domain" description="GAG-pre-integrase" evidence="1">
    <location>
        <begin position="15"/>
        <end position="82"/>
    </location>
</feature>
<dbReference type="PANTHER" id="PTHR42648:SF28">
    <property type="entry name" value="TRANSPOSON-ENCODED PROTEIN WITH RIBONUCLEASE H-LIKE AND RETROVIRUS ZINC FINGER-LIKE DOMAINS"/>
    <property type="match status" value="1"/>
</dbReference>
<keyword evidence="3" id="KW-1185">Reference proteome</keyword>
<dbReference type="EMBL" id="JAANIA010000839">
    <property type="protein sequence ID" value="KAG5323078.1"/>
    <property type="molecule type" value="Genomic_DNA"/>
</dbReference>
<feature type="non-terminal residue" evidence="2">
    <location>
        <position position="133"/>
    </location>
</feature>
<dbReference type="AlphaFoldDB" id="A0A836JRI7"/>
<sequence>MDKNGNVKLTRRDDLYFVHEESKHKCRAAKSENNALKIWHYRFGHLNAHDLREIISNGTIRGLDADKLVGNFECETSIKGKMSRSAFPKESNSTTELLELIHTDICGPMRVSSDSRARYFITFINDCFRWCEV</sequence>
<evidence type="ECO:0000313" key="3">
    <source>
        <dbReference type="Proteomes" id="UP000668214"/>
    </source>
</evidence>
<proteinExistence type="predicted"/>